<dbReference type="AlphaFoldDB" id="A0A0H5BYQ4"/>
<dbReference type="Gene3D" id="3.40.30.10">
    <property type="entry name" value="Glutaredoxin"/>
    <property type="match status" value="1"/>
</dbReference>
<dbReference type="InterPro" id="IPR036249">
    <property type="entry name" value="Thioredoxin-like_sf"/>
</dbReference>
<sequence length="120" mass="13377">MPYPRVTITFCTKCKWNLRAAWYLQELLQTFGSQLGEVALIPGPSGCFEISTVAHENAEPVLIWERVRDGGFPDSKVLKQRVRDVLFPDEKLGHVDGTGGALLQQSKQVESSECVECNNP</sequence>
<organism evidence="2 3">
    <name type="scientific">Cyberlindnera jadinii (strain ATCC 18201 / CBS 1600 / BCRC 20928 / JCM 3617 / NBRC 0987 / NRRL Y-1542)</name>
    <name type="common">Torula yeast</name>
    <name type="synonym">Candida utilis</name>
    <dbReference type="NCBI Taxonomy" id="983966"/>
    <lineage>
        <taxon>Eukaryota</taxon>
        <taxon>Fungi</taxon>
        <taxon>Dikarya</taxon>
        <taxon>Ascomycota</taxon>
        <taxon>Saccharomycotina</taxon>
        <taxon>Saccharomycetes</taxon>
        <taxon>Phaffomycetales</taxon>
        <taxon>Phaffomycetaceae</taxon>
        <taxon>Cyberlindnera</taxon>
    </lineage>
</organism>
<evidence type="ECO:0000313" key="2">
    <source>
        <dbReference type="EMBL" id="CEP20327.1"/>
    </source>
</evidence>
<evidence type="ECO:0000256" key="1">
    <source>
        <dbReference type="ARBA" id="ARBA00023284"/>
    </source>
</evidence>
<dbReference type="Pfam" id="PF10262">
    <property type="entry name" value="Rdx"/>
    <property type="match status" value="1"/>
</dbReference>
<accession>A0A0H5BYQ4</accession>
<dbReference type="SUPFAM" id="SSF52833">
    <property type="entry name" value="Thioredoxin-like"/>
    <property type="match status" value="1"/>
</dbReference>
<dbReference type="EMBL" id="CDQK01000001">
    <property type="protein sequence ID" value="CEP20327.1"/>
    <property type="molecule type" value="Genomic_DNA"/>
</dbReference>
<dbReference type="InterPro" id="IPR011893">
    <property type="entry name" value="Selenoprotein_Rdx-typ"/>
</dbReference>
<name>A0A0H5BYQ4_CYBJN</name>
<evidence type="ECO:0000313" key="3">
    <source>
        <dbReference type="Proteomes" id="UP000038830"/>
    </source>
</evidence>
<gene>
    <name evidence="2" type="ORF">BN1211_0159</name>
</gene>
<dbReference type="Proteomes" id="UP000038830">
    <property type="component" value="Unassembled WGS sequence"/>
</dbReference>
<dbReference type="NCBIfam" id="TIGR02174">
    <property type="entry name" value="CXXU_selWTH"/>
    <property type="match status" value="1"/>
</dbReference>
<keyword evidence="1" id="KW-0676">Redox-active center</keyword>
<dbReference type="PANTHER" id="PTHR36417">
    <property type="entry name" value="SELENOPROTEIN DOMAIN PROTEIN (AFU_ORTHOLOGUE AFUA_1G05220)"/>
    <property type="match status" value="1"/>
</dbReference>
<proteinExistence type="predicted"/>
<reference evidence="3" key="1">
    <citation type="journal article" date="2015" name="J. Biotechnol.">
        <title>The structure of the Cyberlindnera jadinii genome and its relation to Candida utilis analyzed by the occurrence of single nucleotide polymorphisms.</title>
        <authorList>
            <person name="Rupp O."/>
            <person name="Brinkrolf K."/>
            <person name="Buerth C."/>
            <person name="Kunigo M."/>
            <person name="Schneider J."/>
            <person name="Jaenicke S."/>
            <person name="Goesmann A."/>
            <person name="Puehler A."/>
            <person name="Jaeger K.-E."/>
            <person name="Ernst J.F."/>
        </authorList>
    </citation>
    <scope>NUCLEOTIDE SEQUENCE [LARGE SCALE GENOMIC DNA]</scope>
    <source>
        <strain evidence="3">ATCC 18201 / CBS 1600 / BCRC 20928 / JCM 3617 / NBRC 0987 / NRRL Y-1542</strain>
    </source>
</reference>
<dbReference type="PANTHER" id="PTHR36417:SF2">
    <property type="entry name" value="SELENOPROTEIN DOMAIN PROTEIN (AFU_ORTHOLOGUE AFUA_1G05220)"/>
    <property type="match status" value="1"/>
</dbReference>
<protein>
    <submittedName>
        <fullName evidence="2">Uncharacterized protein</fullName>
    </submittedName>
</protein>